<protein>
    <submittedName>
        <fullName evidence="2">Uncharacterized protein</fullName>
    </submittedName>
</protein>
<feature type="compositionally biased region" description="Polar residues" evidence="1">
    <location>
        <begin position="95"/>
        <end position="104"/>
    </location>
</feature>
<feature type="region of interest" description="Disordered" evidence="1">
    <location>
        <begin position="30"/>
        <end position="104"/>
    </location>
</feature>
<proteinExistence type="predicted"/>
<dbReference type="InParanoid" id="Q0UKM0"/>
<dbReference type="EMBL" id="CH445335">
    <property type="protein sequence ID" value="EAT85160.1"/>
    <property type="molecule type" value="Genomic_DNA"/>
</dbReference>
<sequence>MVANTTLVAPTAASPAQQDMAVVVGACSTTVDHPQRQPPPIPCADAHPHCQSSKRPPRLQTDLLGPPILNGPVRHAPPSKASDPGPWQHRPFGNRPSSQPTAVNATALRHPSCATNVCF</sequence>
<evidence type="ECO:0000313" key="3">
    <source>
        <dbReference type="Proteomes" id="UP000001055"/>
    </source>
</evidence>
<reference evidence="3" key="1">
    <citation type="journal article" date="2007" name="Plant Cell">
        <title>Dothideomycete-plant interactions illuminated by genome sequencing and EST analysis of the wheat pathogen Stagonospora nodorum.</title>
        <authorList>
            <person name="Hane J.K."/>
            <person name="Lowe R.G."/>
            <person name="Solomon P.S."/>
            <person name="Tan K.C."/>
            <person name="Schoch C.L."/>
            <person name="Spatafora J.W."/>
            <person name="Crous P.W."/>
            <person name="Kodira C."/>
            <person name="Birren B.W."/>
            <person name="Galagan J.E."/>
            <person name="Torriani S.F."/>
            <person name="McDonald B.A."/>
            <person name="Oliver R.P."/>
        </authorList>
    </citation>
    <scope>NUCLEOTIDE SEQUENCE [LARGE SCALE GENOMIC DNA]</scope>
    <source>
        <strain evidence="3">SN15 / ATCC MYA-4574 / FGSC 10173</strain>
    </source>
</reference>
<evidence type="ECO:0000313" key="2">
    <source>
        <dbReference type="EMBL" id="EAT85160.1"/>
    </source>
</evidence>
<dbReference type="GeneID" id="5974920"/>
<organism evidence="2 3">
    <name type="scientific">Phaeosphaeria nodorum (strain SN15 / ATCC MYA-4574 / FGSC 10173)</name>
    <name type="common">Glume blotch fungus</name>
    <name type="synonym">Parastagonospora nodorum</name>
    <dbReference type="NCBI Taxonomy" id="321614"/>
    <lineage>
        <taxon>Eukaryota</taxon>
        <taxon>Fungi</taxon>
        <taxon>Dikarya</taxon>
        <taxon>Ascomycota</taxon>
        <taxon>Pezizomycotina</taxon>
        <taxon>Dothideomycetes</taxon>
        <taxon>Pleosporomycetidae</taxon>
        <taxon>Pleosporales</taxon>
        <taxon>Pleosporineae</taxon>
        <taxon>Phaeosphaeriaceae</taxon>
        <taxon>Parastagonospora</taxon>
    </lineage>
</organism>
<name>Q0UKM0_PHANO</name>
<evidence type="ECO:0000256" key="1">
    <source>
        <dbReference type="SAM" id="MobiDB-lite"/>
    </source>
</evidence>
<accession>Q0UKM0</accession>
<dbReference type="VEuPathDB" id="FungiDB:JI435_076940"/>
<dbReference type="RefSeq" id="XP_001798027.1">
    <property type="nucleotide sequence ID" value="XM_001797975.1"/>
</dbReference>
<dbReference type="Proteomes" id="UP000001055">
    <property type="component" value="Unassembled WGS sequence"/>
</dbReference>
<gene>
    <name evidence="2" type="ORF">SNOG_07694</name>
</gene>
<dbReference type="AlphaFoldDB" id="Q0UKM0"/>
<dbReference type="HOGENOM" id="CLU_2062319_0_0_1"/>
<dbReference type="KEGG" id="pno:SNOG_07694"/>